<evidence type="ECO:0000313" key="2">
    <source>
        <dbReference type="Proteomes" id="UP000440224"/>
    </source>
</evidence>
<organism evidence="1 2">
    <name type="scientific">Polyangium spumosum</name>
    <dbReference type="NCBI Taxonomy" id="889282"/>
    <lineage>
        <taxon>Bacteria</taxon>
        <taxon>Pseudomonadati</taxon>
        <taxon>Myxococcota</taxon>
        <taxon>Polyangia</taxon>
        <taxon>Polyangiales</taxon>
        <taxon>Polyangiaceae</taxon>
        <taxon>Polyangium</taxon>
    </lineage>
</organism>
<sequence>MGILGGLLSVAVPVARIAGELLPQVIKQLGQEGDQTGNSGPVDLVEYVPEDKERKLYICNTTNRSVTVSYQKPTIVEGIYGIEGESFDLPPRHSTDATKDILESYPEGTMSASYAAAPNSVDSIGGWGIRQGVLYFPVLAALTFTAFGGKVMVVRKTIDKPGKRVDAWGIESQSQLTSLFFNYTTEKGARLDFKADLPKPPQVPGGGAPYEYTIEMDQEGQATGLLTNFTFTVQAENQEFVRLLAVRPLIPIEFLPGHVQARLSENRRIPGSLKKAVY</sequence>
<keyword evidence="2" id="KW-1185">Reference proteome</keyword>
<accession>A0A6N7PS23</accession>
<reference evidence="1 2" key="1">
    <citation type="submission" date="2019-10" db="EMBL/GenBank/DDBJ databases">
        <title>A soil myxobacterium in the family Polyangiaceae.</title>
        <authorList>
            <person name="Li Y."/>
            <person name="Wang J."/>
        </authorList>
    </citation>
    <scope>NUCLEOTIDE SEQUENCE [LARGE SCALE GENOMIC DNA]</scope>
    <source>
        <strain evidence="1 2">DSM 14734</strain>
    </source>
</reference>
<evidence type="ECO:0000313" key="1">
    <source>
        <dbReference type="EMBL" id="MRG91661.1"/>
    </source>
</evidence>
<proteinExistence type="predicted"/>
<comment type="caution">
    <text evidence="1">The sequence shown here is derived from an EMBL/GenBank/DDBJ whole genome shotgun (WGS) entry which is preliminary data.</text>
</comment>
<dbReference type="EMBL" id="WJIE01000002">
    <property type="protein sequence ID" value="MRG91661.1"/>
    <property type="molecule type" value="Genomic_DNA"/>
</dbReference>
<dbReference type="Proteomes" id="UP000440224">
    <property type="component" value="Unassembled WGS sequence"/>
</dbReference>
<gene>
    <name evidence="1" type="ORF">GF068_06945</name>
</gene>
<dbReference type="AlphaFoldDB" id="A0A6N7PS23"/>
<protein>
    <submittedName>
        <fullName evidence="1">Uncharacterized protein</fullName>
    </submittedName>
</protein>
<name>A0A6N7PS23_9BACT</name>